<keyword evidence="5" id="KW-0206">Cytoskeleton</keyword>
<dbReference type="GO" id="GO:0005509">
    <property type="term" value="F:calcium ion binding"/>
    <property type="evidence" value="ECO:0007669"/>
    <property type="project" value="InterPro"/>
</dbReference>
<dbReference type="EMBL" id="CDMY01000248">
    <property type="protein sequence ID" value="CEL96874.1"/>
    <property type="molecule type" value="Genomic_DNA"/>
</dbReference>
<dbReference type="Gene3D" id="1.10.238.10">
    <property type="entry name" value="EF-hand"/>
    <property type="match status" value="2"/>
</dbReference>
<dbReference type="PANTHER" id="PTHR23048:SF59">
    <property type="entry name" value="EF-HAND SUPERFAMILY PROTEIN"/>
    <property type="match status" value="1"/>
</dbReference>
<dbReference type="AlphaFoldDB" id="A0A0G4EJF0"/>
<dbReference type="STRING" id="1169540.A0A0G4EJF0"/>
<dbReference type="SMART" id="SM00054">
    <property type="entry name" value="EFh"/>
    <property type="match status" value="4"/>
</dbReference>
<dbReference type="FunFam" id="1.10.238.10:FF:000003">
    <property type="entry name" value="Calmodulin A"/>
    <property type="match status" value="1"/>
</dbReference>
<evidence type="ECO:0000313" key="8">
    <source>
        <dbReference type="Proteomes" id="UP000041254"/>
    </source>
</evidence>
<organism evidence="7 8">
    <name type="scientific">Vitrella brassicaformis (strain CCMP3155)</name>
    <dbReference type="NCBI Taxonomy" id="1169540"/>
    <lineage>
        <taxon>Eukaryota</taxon>
        <taxon>Sar</taxon>
        <taxon>Alveolata</taxon>
        <taxon>Colpodellida</taxon>
        <taxon>Vitrellaceae</taxon>
        <taxon>Vitrella</taxon>
    </lineage>
</organism>
<dbReference type="InParanoid" id="A0A0G4EJF0"/>
<keyword evidence="5" id="KW-0963">Cytoplasm</keyword>
<dbReference type="PhylomeDB" id="A0A0G4EJF0"/>
<dbReference type="PROSITE" id="PS00018">
    <property type="entry name" value="EF_HAND_1"/>
    <property type="match status" value="4"/>
</dbReference>
<dbReference type="PROSITE" id="PS50222">
    <property type="entry name" value="EF_HAND_2"/>
    <property type="match status" value="4"/>
</dbReference>
<evidence type="ECO:0000256" key="4">
    <source>
        <dbReference type="ARBA" id="ARBA00022837"/>
    </source>
</evidence>
<reference evidence="7 8" key="1">
    <citation type="submission" date="2014-11" db="EMBL/GenBank/DDBJ databases">
        <authorList>
            <person name="Zhu J."/>
            <person name="Qi W."/>
            <person name="Song R."/>
        </authorList>
    </citation>
    <scope>NUCLEOTIDE SEQUENCE [LARGE SCALE GENOMIC DNA]</scope>
</reference>
<comment type="subcellular location">
    <subcellularLocation>
        <location evidence="1">Cytoplasm</location>
        <location evidence="1">Cytoskeleton</location>
    </subcellularLocation>
</comment>
<dbReference type="VEuPathDB" id="CryptoDB:Vbra_12077"/>
<keyword evidence="3" id="KW-0677">Repeat</keyword>
<dbReference type="SUPFAM" id="SSF47473">
    <property type="entry name" value="EF-hand"/>
    <property type="match status" value="1"/>
</dbReference>
<comment type="similarity">
    <text evidence="2">Belongs to the centrin family.</text>
</comment>
<accession>A0A0G4EJF0</accession>
<feature type="domain" description="EF-hand" evidence="6">
    <location>
        <begin position="126"/>
        <end position="161"/>
    </location>
</feature>
<evidence type="ECO:0000256" key="5">
    <source>
        <dbReference type="ARBA" id="ARBA00023212"/>
    </source>
</evidence>
<sequence length="162" mass="18344">MDTGLLNRKELTDKQKKEIKAVFDHYDTSKDGKLSLPEMEKAMKKALEGDNVSPEEIAQIVDDLDENGDRELDYEEFFNAMKRKMLGLESEDDVLQAFQLIDKDKNGFISPPELRHLLTTLGRNPLTQDEVDELIHLADKDGDGLINFDEFFASLAGEKPGV</sequence>
<dbReference type="Proteomes" id="UP000041254">
    <property type="component" value="Unassembled WGS sequence"/>
</dbReference>
<feature type="domain" description="EF-hand" evidence="6">
    <location>
        <begin position="89"/>
        <end position="124"/>
    </location>
</feature>
<dbReference type="InterPro" id="IPR018247">
    <property type="entry name" value="EF_Hand_1_Ca_BS"/>
</dbReference>
<evidence type="ECO:0000256" key="2">
    <source>
        <dbReference type="ARBA" id="ARBA00005253"/>
    </source>
</evidence>
<dbReference type="GO" id="GO:0016460">
    <property type="term" value="C:myosin II complex"/>
    <property type="evidence" value="ECO:0007669"/>
    <property type="project" value="TreeGrafter"/>
</dbReference>
<dbReference type="OrthoDB" id="26525at2759"/>
<proteinExistence type="inferred from homology"/>
<evidence type="ECO:0000256" key="1">
    <source>
        <dbReference type="ARBA" id="ARBA00004245"/>
    </source>
</evidence>
<dbReference type="Pfam" id="PF13499">
    <property type="entry name" value="EF-hand_7"/>
    <property type="match status" value="2"/>
</dbReference>
<name>A0A0G4EJF0_VITBC</name>
<dbReference type="InterPro" id="IPR050230">
    <property type="entry name" value="CALM/Myosin/TropC-like"/>
</dbReference>
<gene>
    <name evidence="7" type="ORF">Vbra_12077</name>
</gene>
<evidence type="ECO:0000313" key="7">
    <source>
        <dbReference type="EMBL" id="CEL96874.1"/>
    </source>
</evidence>
<protein>
    <recommendedName>
        <fullName evidence="6">EF-hand domain-containing protein</fullName>
    </recommendedName>
</protein>
<dbReference type="PANTHER" id="PTHR23048">
    <property type="entry name" value="MYOSIN LIGHT CHAIN 1, 3"/>
    <property type="match status" value="1"/>
</dbReference>
<evidence type="ECO:0000256" key="3">
    <source>
        <dbReference type="ARBA" id="ARBA00022737"/>
    </source>
</evidence>
<dbReference type="InterPro" id="IPR002048">
    <property type="entry name" value="EF_hand_dom"/>
</dbReference>
<feature type="domain" description="EF-hand" evidence="6">
    <location>
        <begin position="52"/>
        <end position="87"/>
    </location>
</feature>
<keyword evidence="8" id="KW-1185">Reference proteome</keyword>
<feature type="domain" description="EF-hand" evidence="6">
    <location>
        <begin position="14"/>
        <end position="49"/>
    </location>
</feature>
<keyword evidence="4" id="KW-0106">Calcium</keyword>
<dbReference type="PRINTS" id="PR01697">
    <property type="entry name" value="PARVALBUMIN"/>
</dbReference>
<dbReference type="InterPro" id="IPR011992">
    <property type="entry name" value="EF-hand-dom_pair"/>
</dbReference>
<dbReference type="CDD" id="cd00051">
    <property type="entry name" value="EFh"/>
    <property type="match status" value="1"/>
</dbReference>
<evidence type="ECO:0000259" key="6">
    <source>
        <dbReference type="PROSITE" id="PS50222"/>
    </source>
</evidence>